<dbReference type="PROSITE" id="PS50977">
    <property type="entry name" value="HTH_TETR_2"/>
    <property type="match status" value="1"/>
</dbReference>
<dbReference type="PROSITE" id="PS01081">
    <property type="entry name" value="HTH_TETR_1"/>
    <property type="match status" value="1"/>
</dbReference>
<dbReference type="EMBL" id="FNVO01000004">
    <property type="protein sequence ID" value="SEG30569.1"/>
    <property type="molecule type" value="Genomic_DNA"/>
</dbReference>
<evidence type="ECO:0000256" key="2">
    <source>
        <dbReference type="ARBA" id="ARBA00023125"/>
    </source>
</evidence>
<dbReference type="InterPro" id="IPR023772">
    <property type="entry name" value="DNA-bd_HTH_TetR-type_CS"/>
</dbReference>
<dbReference type="OrthoDB" id="8688418at2"/>
<name>A0A1H5Z1U3_9ACTN</name>
<dbReference type="InterPro" id="IPR041347">
    <property type="entry name" value="MftR_C"/>
</dbReference>
<dbReference type="Proteomes" id="UP000236723">
    <property type="component" value="Unassembled WGS sequence"/>
</dbReference>
<dbReference type="InterPro" id="IPR001647">
    <property type="entry name" value="HTH_TetR"/>
</dbReference>
<dbReference type="Pfam" id="PF17754">
    <property type="entry name" value="TetR_C_14"/>
    <property type="match status" value="1"/>
</dbReference>
<reference evidence="7" key="1">
    <citation type="submission" date="2016-10" db="EMBL/GenBank/DDBJ databases">
        <authorList>
            <person name="Varghese N."/>
            <person name="Submissions S."/>
        </authorList>
    </citation>
    <scope>NUCLEOTIDE SEQUENCE [LARGE SCALE GENOMIC DNA]</scope>
    <source>
        <strain evidence="7">DSM 43163</strain>
    </source>
</reference>
<dbReference type="Gene3D" id="1.10.357.10">
    <property type="entry name" value="Tetracycline Repressor, domain 2"/>
    <property type="match status" value="1"/>
</dbReference>
<accession>A0A1H5Z1U3</accession>
<dbReference type="Gene3D" id="1.10.10.60">
    <property type="entry name" value="Homeodomain-like"/>
    <property type="match status" value="1"/>
</dbReference>
<dbReference type="InterPro" id="IPR009057">
    <property type="entry name" value="Homeodomain-like_sf"/>
</dbReference>
<evidence type="ECO:0000256" key="3">
    <source>
        <dbReference type="ARBA" id="ARBA00023163"/>
    </source>
</evidence>
<organism evidence="6 7">
    <name type="scientific">Thermomonospora echinospora</name>
    <dbReference type="NCBI Taxonomy" id="1992"/>
    <lineage>
        <taxon>Bacteria</taxon>
        <taxon>Bacillati</taxon>
        <taxon>Actinomycetota</taxon>
        <taxon>Actinomycetes</taxon>
        <taxon>Streptosporangiales</taxon>
        <taxon>Thermomonosporaceae</taxon>
        <taxon>Thermomonospora</taxon>
    </lineage>
</organism>
<sequence>MVSAVGTMPGLRERKKAATRQALHEAAMRLAVEHGLEQVTVEAIADLAGVSRRTFSNYFAGKEDALLYGDEERLRTLVDAFAVRPPDEPSWTALRHAFDDLYSRLGRSPDPEWAQRVRLVKKHPSLLGRQMANYATTEQRLAELIGQRDGTSPGSTRPRIMAAAFLHGIRIASTLWVEEQPPRPFEEIAHEVMDELARPFH</sequence>
<keyword evidence="3" id="KW-0804">Transcription</keyword>
<dbReference type="InterPro" id="IPR050109">
    <property type="entry name" value="HTH-type_TetR-like_transc_reg"/>
</dbReference>
<dbReference type="GO" id="GO:0003700">
    <property type="term" value="F:DNA-binding transcription factor activity"/>
    <property type="evidence" value="ECO:0007669"/>
    <property type="project" value="TreeGrafter"/>
</dbReference>
<feature type="DNA-binding region" description="H-T-H motif" evidence="4">
    <location>
        <begin position="40"/>
        <end position="59"/>
    </location>
</feature>
<gene>
    <name evidence="6" type="ORF">SAMN04489712_104314</name>
</gene>
<dbReference type="SUPFAM" id="SSF46689">
    <property type="entry name" value="Homeodomain-like"/>
    <property type="match status" value="1"/>
</dbReference>
<keyword evidence="7" id="KW-1185">Reference proteome</keyword>
<evidence type="ECO:0000313" key="7">
    <source>
        <dbReference type="Proteomes" id="UP000236723"/>
    </source>
</evidence>
<dbReference type="AlphaFoldDB" id="A0A1H5Z1U3"/>
<evidence type="ECO:0000259" key="5">
    <source>
        <dbReference type="PROSITE" id="PS50977"/>
    </source>
</evidence>
<keyword evidence="1" id="KW-0805">Transcription regulation</keyword>
<feature type="domain" description="HTH tetR-type" evidence="5">
    <location>
        <begin position="17"/>
        <end position="77"/>
    </location>
</feature>
<dbReference type="Pfam" id="PF00440">
    <property type="entry name" value="TetR_N"/>
    <property type="match status" value="1"/>
</dbReference>
<protein>
    <submittedName>
        <fullName evidence="6">DNA-binding transcriptional regulator, AcrR family</fullName>
    </submittedName>
</protein>
<dbReference type="GO" id="GO:0000976">
    <property type="term" value="F:transcription cis-regulatory region binding"/>
    <property type="evidence" value="ECO:0007669"/>
    <property type="project" value="TreeGrafter"/>
</dbReference>
<evidence type="ECO:0000256" key="4">
    <source>
        <dbReference type="PROSITE-ProRule" id="PRU00335"/>
    </source>
</evidence>
<dbReference type="PANTHER" id="PTHR30055:SF238">
    <property type="entry name" value="MYCOFACTOCIN BIOSYNTHESIS TRANSCRIPTIONAL REGULATOR MFTR-RELATED"/>
    <property type="match status" value="1"/>
</dbReference>
<evidence type="ECO:0000256" key="1">
    <source>
        <dbReference type="ARBA" id="ARBA00023015"/>
    </source>
</evidence>
<evidence type="ECO:0000313" key="6">
    <source>
        <dbReference type="EMBL" id="SEG30569.1"/>
    </source>
</evidence>
<keyword evidence="2 4" id="KW-0238">DNA-binding</keyword>
<dbReference type="PANTHER" id="PTHR30055">
    <property type="entry name" value="HTH-TYPE TRANSCRIPTIONAL REGULATOR RUTR"/>
    <property type="match status" value="1"/>
</dbReference>
<proteinExistence type="predicted"/>